<dbReference type="InterPro" id="IPR001853">
    <property type="entry name" value="DSBA-like_thioredoxin_dom"/>
</dbReference>
<dbReference type="Pfam" id="PF01323">
    <property type="entry name" value="DSBA"/>
    <property type="match status" value="1"/>
</dbReference>
<dbReference type="Proteomes" id="UP000661918">
    <property type="component" value="Unassembled WGS sequence"/>
</dbReference>
<keyword evidence="3" id="KW-1185">Reference proteome</keyword>
<organism evidence="2 3">
    <name type="scientific">Deinococcus aerophilus</name>
    <dbReference type="NCBI Taxonomy" id="522488"/>
    <lineage>
        <taxon>Bacteria</taxon>
        <taxon>Thermotogati</taxon>
        <taxon>Deinococcota</taxon>
        <taxon>Deinococci</taxon>
        <taxon>Deinococcales</taxon>
        <taxon>Deinococcaceae</taxon>
        <taxon>Deinococcus</taxon>
    </lineage>
</organism>
<dbReference type="EMBL" id="BMOM01000015">
    <property type="protein sequence ID" value="GGM12087.1"/>
    <property type="molecule type" value="Genomic_DNA"/>
</dbReference>
<dbReference type="CDD" id="cd03024">
    <property type="entry name" value="DsbA_FrnE"/>
    <property type="match status" value="1"/>
</dbReference>
<accession>A0ABQ2GUP6</accession>
<sequence length="256" mass="27671">MAGMSLSPAHPDKLRVDIWSDIACPWCYIGKRRFETALQAFAPQDAVEVVWHSFELDPQAPTENDQNMRGALARKYGRSAQQAQDMMDAMTQTAAGEGLTYHFEQTQLTNTFLAHQLLHLAAERGVQDAMKERLLRAYMTEGRHVGDLDTLTALAAEVGLDSAEVRAALTQGQYGPAVRQDEAQAHALGITGVPFFVLGGKYGVSGAQSPEVLLGALQQVWAETHPAPLTLLGAASPAEGCEDGVCAVPERETQRA</sequence>
<name>A0ABQ2GUP6_9DEIO</name>
<comment type="caution">
    <text evidence="2">The sequence shown here is derived from an EMBL/GenBank/DDBJ whole genome shotgun (WGS) entry which is preliminary data.</text>
</comment>
<evidence type="ECO:0000313" key="3">
    <source>
        <dbReference type="Proteomes" id="UP000661918"/>
    </source>
</evidence>
<feature type="domain" description="DSBA-like thioredoxin" evidence="1">
    <location>
        <begin position="15"/>
        <end position="218"/>
    </location>
</feature>
<protein>
    <submittedName>
        <fullName evidence="2">DSBA oxidoreductase</fullName>
    </submittedName>
</protein>
<proteinExistence type="predicted"/>
<dbReference type="PANTHER" id="PTHR13887:SF41">
    <property type="entry name" value="THIOREDOXIN SUPERFAMILY PROTEIN"/>
    <property type="match status" value="1"/>
</dbReference>
<dbReference type="PANTHER" id="PTHR13887">
    <property type="entry name" value="GLUTATHIONE S-TRANSFERASE KAPPA"/>
    <property type="match status" value="1"/>
</dbReference>
<dbReference type="Gene3D" id="3.40.30.10">
    <property type="entry name" value="Glutaredoxin"/>
    <property type="match status" value="1"/>
</dbReference>
<evidence type="ECO:0000313" key="2">
    <source>
        <dbReference type="EMBL" id="GGM12087.1"/>
    </source>
</evidence>
<gene>
    <name evidence="2" type="ORF">GCM10010841_20790</name>
</gene>
<reference evidence="3" key="1">
    <citation type="journal article" date="2019" name="Int. J. Syst. Evol. Microbiol.">
        <title>The Global Catalogue of Microorganisms (GCM) 10K type strain sequencing project: providing services to taxonomists for standard genome sequencing and annotation.</title>
        <authorList>
            <consortium name="The Broad Institute Genomics Platform"/>
            <consortium name="The Broad Institute Genome Sequencing Center for Infectious Disease"/>
            <person name="Wu L."/>
            <person name="Ma J."/>
        </authorList>
    </citation>
    <scope>NUCLEOTIDE SEQUENCE [LARGE SCALE GENOMIC DNA]</scope>
    <source>
        <strain evidence="3">JCM 15443</strain>
    </source>
</reference>
<dbReference type="InterPro" id="IPR036249">
    <property type="entry name" value="Thioredoxin-like_sf"/>
</dbReference>
<evidence type="ECO:0000259" key="1">
    <source>
        <dbReference type="Pfam" id="PF01323"/>
    </source>
</evidence>
<dbReference type="SUPFAM" id="SSF52833">
    <property type="entry name" value="Thioredoxin-like"/>
    <property type="match status" value="1"/>
</dbReference>